<dbReference type="SUPFAM" id="SSF53901">
    <property type="entry name" value="Thiolase-like"/>
    <property type="match status" value="1"/>
</dbReference>
<dbReference type="PROSITE" id="PS00606">
    <property type="entry name" value="KS3_1"/>
    <property type="match status" value="1"/>
</dbReference>
<dbReference type="SUPFAM" id="SSF55048">
    <property type="entry name" value="Probable ACP-binding domain of malonyl-CoA ACP transacylase"/>
    <property type="match status" value="1"/>
</dbReference>
<dbReference type="InterPro" id="IPR020806">
    <property type="entry name" value="PKS_PP-bd"/>
</dbReference>
<dbReference type="Gene3D" id="3.40.366.10">
    <property type="entry name" value="Malonyl-Coenzyme A Acyl Carrier Protein, domain 2"/>
    <property type="match status" value="1"/>
</dbReference>
<dbReference type="Pfam" id="PF21089">
    <property type="entry name" value="PKS_DH_N"/>
    <property type="match status" value="1"/>
</dbReference>
<evidence type="ECO:0000313" key="11">
    <source>
        <dbReference type="EMBL" id="MBS7813385.1"/>
    </source>
</evidence>
<dbReference type="InterPro" id="IPR013154">
    <property type="entry name" value="ADH-like_N"/>
</dbReference>
<dbReference type="Pfam" id="PF02801">
    <property type="entry name" value="Ketoacyl-synt_C"/>
    <property type="match status" value="1"/>
</dbReference>
<dbReference type="SMART" id="SM00825">
    <property type="entry name" value="PKS_KS"/>
    <property type="match status" value="1"/>
</dbReference>
<dbReference type="SMART" id="SM00823">
    <property type="entry name" value="PKS_PP"/>
    <property type="match status" value="1"/>
</dbReference>
<dbReference type="SUPFAM" id="SSF52151">
    <property type="entry name" value="FabD/lysophospholipase-like"/>
    <property type="match status" value="1"/>
</dbReference>
<dbReference type="InterPro" id="IPR032821">
    <property type="entry name" value="PKS_assoc"/>
</dbReference>
<evidence type="ECO:0000256" key="7">
    <source>
        <dbReference type="PROSITE-ProRule" id="PRU01363"/>
    </source>
</evidence>
<dbReference type="InterPro" id="IPR036291">
    <property type="entry name" value="NAD(P)-bd_dom_sf"/>
</dbReference>
<dbReference type="InterPro" id="IPR042104">
    <property type="entry name" value="PKS_dehydratase_sf"/>
</dbReference>
<dbReference type="InterPro" id="IPR016036">
    <property type="entry name" value="Malonyl_transacylase_ACP-bd"/>
</dbReference>
<dbReference type="Pfam" id="PF00107">
    <property type="entry name" value="ADH_zinc_N"/>
    <property type="match status" value="1"/>
</dbReference>
<dbReference type="EMBL" id="JAHCDA010000004">
    <property type="protein sequence ID" value="MBS7813385.1"/>
    <property type="molecule type" value="Genomic_DNA"/>
</dbReference>
<dbReference type="CDD" id="cd05274">
    <property type="entry name" value="KR_FAS_SDR_x"/>
    <property type="match status" value="1"/>
</dbReference>
<dbReference type="Pfam" id="PF14765">
    <property type="entry name" value="PS-DH"/>
    <property type="match status" value="1"/>
</dbReference>
<evidence type="ECO:0000259" key="8">
    <source>
        <dbReference type="PROSITE" id="PS50075"/>
    </source>
</evidence>
<dbReference type="InterPro" id="IPR049552">
    <property type="entry name" value="PKS_DH_N"/>
</dbReference>
<name>A0ABS5QI66_9PROT</name>
<dbReference type="SUPFAM" id="SSF51735">
    <property type="entry name" value="NAD(P)-binding Rossmann-fold domains"/>
    <property type="match status" value="2"/>
</dbReference>
<feature type="active site" description="Proton acceptor; for dehydratase activity" evidence="7">
    <location>
        <position position="923"/>
    </location>
</feature>
<dbReference type="SUPFAM" id="SSF47336">
    <property type="entry name" value="ACP-like"/>
    <property type="match status" value="1"/>
</dbReference>
<proteinExistence type="predicted"/>
<dbReference type="Gene3D" id="3.10.129.110">
    <property type="entry name" value="Polyketide synthase dehydratase"/>
    <property type="match status" value="1"/>
</dbReference>
<comment type="caution">
    <text evidence="11">The sequence shown here is derived from an EMBL/GenBank/DDBJ whole genome shotgun (WGS) entry which is preliminary data.</text>
</comment>
<evidence type="ECO:0000256" key="1">
    <source>
        <dbReference type="ARBA" id="ARBA00022450"/>
    </source>
</evidence>
<dbReference type="InterPro" id="IPR014043">
    <property type="entry name" value="Acyl_transferase_dom"/>
</dbReference>
<evidence type="ECO:0000256" key="2">
    <source>
        <dbReference type="ARBA" id="ARBA00022553"/>
    </source>
</evidence>
<dbReference type="Pfam" id="PF08659">
    <property type="entry name" value="KR"/>
    <property type="match status" value="1"/>
</dbReference>
<evidence type="ECO:0000256" key="4">
    <source>
        <dbReference type="ARBA" id="ARBA00022857"/>
    </source>
</evidence>
<evidence type="ECO:0000256" key="6">
    <source>
        <dbReference type="ARBA" id="ARBA00023315"/>
    </source>
</evidence>
<dbReference type="InterPro" id="IPR011032">
    <property type="entry name" value="GroES-like_sf"/>
</dbReference>
<dbReference type="InterPro" id="IPR013968">
    <property type="entry name" value="PKS_KR"/>
</dbReference>
<dbReference type="InterPro" id="IPR020843">
    <property type="entry name" value="ER"/>
</dbReference>
<keyword evidence="12" id="KW-1185">Reference proteome</keyword>
<dbReference type="InterPro" id="IPR016035">
    <property type="entry name" value="Acyl_Trfase/lysoPLipase"/>
</dbReference>
<dbReference type="SMART" id="SM00827">
    <property type="entry name" value="PKS_AT"/>
    <property type="match status" value="1"/>
</dbReference>
<dbReference type="SUPFAM" id="SSF50129">
    <property type="entry name" value="GroES-like"/>
    <property type="match status" value="1"/>
</dbReference>
<dbReference type="Proteomes" id="UP000766336">
    <property type="component" value="Unassembled WGS sequence"/>
</dbReference>
<dbReference type="InterPro" id="IPR014031">
    <property type="entry name" value="Ketoacyl_synth_C"/>
</dbReference>
<dbReference type="Gene3D" id="3.40.50.720">
    <property type="entry name" value="NAD(P)-binding Rossmann-like Domain"/>
    <property type="match status" value="3"/>
</dbReference>
<dbReference type="SMART" id="SM00826">
    <property type="entry name" value="PKS_DH"/>
    <property type="match status" value="1"/>
</dbReference>
<feature type="domain" description="Carrier" evidence="8">
    <location>
        <begin position="2334"/>
        <end position="2411"/>
    </location>
</feature>
<feature type="domain" description="Ketosynthase family 3 (KS3)" evidence="9">
    <location>
        <begin position="6"/>
        <end position="428"/>
    </location>
</feature>
<dbReference type="InterPro" id="IPR016039">
    <property type="entry name" value="Thiolase-like"/>
</dbReference>
<evidence type="ECO:0000259" key="10">
    <source>
        <dbReference type="PROSITE" id="PS52019"/>
    </source>
</evidence>
<dbReference type="PROSITE" id="PS52004">
    <property type="entry name" value="KS3_2"/>
    <property type="match status" value="1"/>
</dbReference>
<dbReference type="Pfam" id="PF00109">
    <property type="entry name" value="ketoacyl-synt"/>
    <property type="match status" value="1"/>
</dbReference>
<reference evidence="11 12" key="1">
    <citation type="submission" date="2021-05" db="EMBL/GenBank/DDBJ databases">
        <title>Roseococcus sp. XZZS9, whole genome shotgun sequencing project.</title>
        <authorList>
            <person name="Zhao G."/>
            <person name="Shen L."/>
        </authorList>
    </citation>
    <scope>NUCLEOTIDE SEQUENCE [LARGE SCALE GENOMIC DNA]</scope>
    <source>
        <strain evidence="11 12">XZZS9</strain>
    </source>
</reference>
<dbReference type="SMART" id="SM00829">
    <property type="entry name" value="PKS_ER"/>
    <property type="match status" value="1"/>
</dbReference>
<dbReference type="Gene3D" id="3.40.47.10">
    <property type="match status" value="1"/>
</dbReference>
<keyword evidence="1" id="KW-0596">Phosphopantetheine</keyword>
<dbReference type="Pfam" id="PF00698">
    <property type="entry name" value="Acyl_transf_1"/>
    <property type="match status" value="1"/>
</dbReference>
<dbReference type="InterPro" id="IPR014030">
    <property type="entry name" value="Ketoacyl_synth_N"/>
</dbReference>
<keyword evidence="4" id="KW-0521">NADP</keyword>
<dbReference type="Gene3D" id="3.30.70.3290">
    <property type="match status" value="1"/>
</dbReference>
<dbReference type="Gene3D" id="3.90.180.10">
    <property type="entry name" value="Medium-chain alcohol dehydrogenases, catalytic domain"/>
    <property type="match status" value="1"/>
</dbReference>
<dbReference type="SMART" id="SM00822">
    <property type="entry name" value="PKS_KR"/>
    <property type="match status" value="1"/>
</dbReference>
<dbReference type="InterPro" id="IPR049900">
    <property type="entry name" value="PKS_mFAS_DH"/>
</dbReference>
<keyword evidence="3" id="KW-0808">Transferase</keyword>
<feature type="active site" description="Proton donor; for dehydratase activity" evidence="7">
    <location>
        <position position="1086"/>
    </location>
</feature>
<feature type="region of interest" description="C-terminal hotdog fold" evidence="7">
    <location>
        <begin position="1024"/>
        <end position="1169"/>
    </location>
</feature>
<dbReference type="RefSeq" id="WP_213672068.1">
    <property type="nucleotide sequence ID" value="NZ_JAHCDA010000004.1"/>
</dbReference>
<gene>
    <name evidence="11" type="ORF">KHU32_20755</name>
</gene>
<sequence length="2422" mass="256826">MPPTISPSLPILGLATRLPGAANLDELWSVLADRRSTVRNAPPVGRWRSERFLSPDRHARGMAYTFAGGYLADPFAFDAAAFGLSPREAAQMDPQQRLLLEVTWEAMEDAGLPPSKLRGQRVGVYIGASTTDYADVPLLDLGAIEPHFMVGNSLSILSNRISHIYDLRGPSLTIDTACSSSIVALAQAARALETGEIDLAVVGGVNIFTSPAPFIGFSRAGMLSPTGLCRPFSANGDGYVRSEGAVALLLGRAGGIAGGYERPRAVLRAISVNSDGHTDGISLPSIEGQRHLLSTLYKDAGIAPDELAFVEAHGTGTRVGDPIEARAIGLALGRHRSTPLPIGSVKSNIGHLEAASGLAGLAKVVLALEHRLFPATLHLEAVNPDIDVEALGLRPAAEALALPENGRLLAGLCNYGFGGTNAHAILEAPTVLHTPSASAAAPDVLMISAHTREALRTLMADYARLGNDAGLPAVAVEAQHLRDRLRHRAVLDLTAPEEALRELTTPDTRSDENRLIVAEAPAPKARTLFVFSGNGSQWPGMSRDAYATNAIFRETFDDLAARIRSMGGVCPLETMQSDDVADRLRRASAAQPLLFASQIALTHALRAAGLRPMAVLGHSVGEVAAAAVCGALDLDAAVHLIVQRSACQEAVRGMGGMAVLACDAQRAALILDEAGVDGVEIAARNGPSSTTLSGPTPVLEAVLSVARRARLPAVLLDIEYPFHHALLEREKEAIIGALQGLAPCEAEISFFSTVTGSELEGASLDAAYWYANVREPVLLEDALHTALPHTDLIIEIGPRPILTSGMADVVRSAGRAASVISSLTQEGNGSRDPVRRVILRAIAHGALLDEPVPSPFPGQRGLPRMRWNRRTFLMPRTPEAFDLYGVPFDGKPLHPLIGARISPAGPEWRHVLSLETLPLLRGHVVDGNVVFPATGFIEALLAVGREIHGTARLRIEDLDVLRALVFEPGTPREIATLWHEADRVVEIRSRRRFDPADSFTLHARGVVVVDTEVHTTSPPDLEGAASHSRAAVYAAALAARLDYTQAFRVVAAAWTQGALTVADLEPIPLDLGTFSDVLVIDLATFDASFHALFLGVSQEKGSTRGELPIRIGRMSLLRPDLPIRRTITRLRRETGGTRVFDAELLAANGATVAVVTGVVMRRVTYAAWTEGDRVLTLTAEPWAGRAAADVASFLEDLLEFPPDKPSQRVTQVAVGNLVVEMAAQVVRQVTGDAFTASGVAGRLGMTQAAQCAWYAIVELLQTANRLQPQGDQLRVIEDPSARDCWRDFLANYPQASTELRLARHASENLPALLAGTADGAHWNAQIGEAFLAHSVFSAPAVEAIVEAIEQLVAARPQHILTLGLLEPGLGILLPSLASLARSRRVQLLLLVADRSAAQDIATGLALRDLVVIPDPARGDVLRLDLVACLAVTPLNVGAPSPLGLLASFTMESPPLLVAAPGHDPILDVLHGAKPGWFDLSVSPDMPVGQWPLPSETEEALAIAGFAPTKTVPIGAAGGQLLLARSEDARPSVESAVTSTDDLLLLVLSEASEAVIHAALPGQDLLLSKDAQATAREMTRQHRLGRRPMVLDMADVAADGSRPLLQARILRLRALLLALGHETPFPARLYVTVQAETAHGEAIAGFTRCLMNEFPNIGIHLIRVTGDASSQVFLTALLAHESSSGTERELEVSARGAFVRRATRAVPAVLRSRASGERNVLAAAGGELEQFTWTMQRRPTPADDEVEVEVVASGLNFRDVMLGLGLLDDEILGEGLTIGSLGFEFAGRVSAVGRSVTSWHPGDRAMGFGRGAFASHLCVPASSLTRVPSSLSLEAAASIPVAFVTAWYSLVDKAQLVPGETLLVHGAAGAVGIAAVQIAKRRGARVVALAGTAEKRDLLRLLGADIVLDSRSANWAQEVRSATGGVDVVLNSVSGQAARTTLGLLRPFGRFIELGKRDFLENSRLGTRPFVRNLSYIGVDIDQLLVHAPATVQAVIQQVMEAFEDGRLHPPPSVAYDGRDIASAMRLMQASKHIGKILIRPAARARALETPEGSFLPRDGAHVVIGGTGGFALATAIWLAERGAGTVIVASRRGEIEPAQADRVADLQARGVRFVVERLDATDSDGVMRAFTRWRTEHRSIAGVVHAAMVLDDGLVSGLNEERLAAVLAPKVDGMRALTAALHDDALQYLVVYSSATTLVGSPGQSAYVAANGFLEGAVAELRSRGVPAFAVCWGAISDVGVIQRKAGLAERLRQTTGMKGVSSSEALGYLGELLADPASAPVVSAYTALHWSLAARKLATLNSPLFAEVFGRDSNATDGEAEGTLDLTGLSPEDAAAALCAAVSEEVARVLRLQVTEIDPDRPLIEAGLDSLLTLELRLGLERRIGFELPMLSLGGDRSARQTADRILTALSSHATAMAEAE</sequence>
<feature type="region of interest" description="N-terminal hotdog fold" evidence="7">
    <location>
        <begin position="894"/>
        <end position="1014"/>
    </location>
</feature>
<accession>A0ABS5QI66</accession>
<dbReference type="InterPro" id="IPR057326">
    <property type="entry name" value="KR_dom"/>
</dbReference>
<feature type="domain" description="PKS/mFAS DH" evidence="10">
    <location>
        <begin position="894"/>
        <end position="1169"/>
    </location>
</feature>
<evidence type="ECO:0000313" key="12">
    <source>
        <dbReference type="Proteomes" id="UP000766336"/>
    </source>
</evidence>
<dbReference type="Pfam" id="PF00550">
    <property type="entry name" value="PP-binding"/>
    <property type="match status" value="1"/>
</dbReference>
<dbReference type="InterPro" id="IPR009081">
    <property type="entry name" value="PP-bd_ACP"/>
</dbReference>
<dbReference type="Gene3D" id="1.10.1200.10">
    <property type="entry name" value="ACP-like"/>
    <property type="match status" value="1"/>
</dbReference>
<evidence type="ECO:0000256" key="3">
    <source>
        <dbReference type="ARBA" id="ARBA00022679"/>
    </source>
</evidence>
<dbReference type="Pfam" id="PF08240">
    <property type="entry name" value="ADH_N"/>
    <property type="match status" value="1"/>
</dbReference>
<keyword evidence="2" id="KW-0597">Phosphoprotein</keyword>
<dbReference type="PANTHER" id="PTHR43775:SF37">
    <property type="entry name" value="SI:DKEY-61P9.11"/>
    <property type="match status" value="1"/>
</dbReference>
<dbReference type="InterPro" id="IPR020841">
    <property type="entry name" value="PKS_Beta-ketoAc_synthase_dom"/>
</dbReference>
<dbReference type="InterPro" id="IPR050091">
    <property type="entry name" value="PKS_NRPS_Biosynth_Enz"/>
</dbReference>
<keyword evidence="5" id="KW-0511">Multifunctional enzyme</keyword>
<organism evidence="11 12">
    <name type="scientific">Roseococcus pinisoli</name>
    <dbReference type="NCBI Taxonomy" id="2835040"/>
    <lineage>
        <taxon>Bacteria</taxon>
        <taxon>Pseudomonadati</taxon>
        <taxon>Pseudomonadota</taxon>
        <taxon>Alphaproteobacteria</taxon>
        <taxon>Acetobacterales</taxon>
        <taxon>Roseomonadaceae</taxon>
        <taxon>Roseococcus</taxon>
    </lineage>
</organism>
<dbReference type="PROSITE" id="PS50075">
    <property type="entry name" value="CARRIER"/>
    <property type="match status" value="1"/>
</dbReference>
<dbReference type="InterPro" id="IPR001227">
    <property type="entry name" value="Ac_transferase_dom_sf"/>
</dbReference>
<dbReference type="Pfam" id="PF16197">
    <property type="entry name" value="KAsynt_C_assoc"/>
    <property type="match status" value="1"/>
</dbReference>
<protein>
    <submittedName>
        <fullName evidence="11">SDR family NAD(P)-dependent oxidoreductase</fullName>
    </submittedName>
</protein>
<dbReference type="InterPro" id="IPR049551">
    <property type="entry name" value="PKS_DH_C"/>
</dbReference>
<dbReference type="InterPro" id="IPR036736">
    <property type="entry name" value="ACP-like_sf"/>
</dbReference>
<dbReference type="PROSITE" id="PS52019">
    <property type="entry name" value="PKS_MFAS_DH"/>
    <property type="match status" value="1"/>
</dbReference>
<dbReference type="InterPro" id="IPR013149">
    <property type="entry name" value="ADH-like_C"/>
</dbReference>
<evidence type="ECO:0000259" key="9">
    <source>
        <dbReference type="PROSITE" id="PS52004"/>
    </source>
</evidence>
<dbReference type="CDD" id="cd05195">
    <property type="entry name" value="enoyl_red"/>
    <property type="match status" value="1"/>
</dbReference>
<dbReference type="InterPro" id="IPR020807">
    <property type="entry name" value="PKS_DH"/>
</dbReference>
<dbReference type="CDD" id="cd00833">
    <property type="entry name" value="PKS"/>
    <property type="match status" value="1"/>
</dbReference>
<dbReference type="InterPro" id="IPR018201">
    <property type="entry name" value="Ketoacyl_synth_AS"/>
</dbReference>
<evidence type="ECO:0000256" key="5">
    <source>
        <dbReference type="ARBA" id="ARBA00023268"/>
    </source>
</evidence>
<dbReference type="PANTHER" id="PTHR43775">
    <property type="entry name" value="FATTY ACID SYNTHASE"/>
    <property type="match status" value="1"/>
</dbReference>
<keyword evidence="6" id="KW-0012">Acyltransferase</keyword>